<dbReference type="GO" id="GO:0016787">
    <property type="term" value="F:hydrolase activity"/>
    <property type="evidence" value="ECO:0007669"/>
    <property type="project" value="InterPro"/>
</dbReference>
<sequence length="531" mass="58556">MTFEDLLQRASDQLLQQMVGRNVVRLLAGIDPTLARPEKLCEIAVGLQTPAQMLLDNRLRGELLLLLTPSSAQALADQLDLGGEPYEALQKMKVRRGTTRAATLLDFFSVGEPESDRALPPSHAVVQPTHPLFAHQRLAARRVLASLEQEPARVMLHMPTGSGKTRTAMSVICDLLNRDEQKLVVWLAHSEELCEQAVEEFERAWRNRGNRSVAVQRWWGQHTLQQPLVRDGIVVAGLSKVFASAGKSVSEIGAIAGRVGLVVMDEAHQAIAPTYQLILELLAESGRSAPILGLTATPGRTWNDIDEDRRLAEFFYGQKVALEVEGYDSPVRFLIDEGYLADTEFVQLRYRAGSQLSPDELQELQVALDVPLGIINALAADEQRNMLILSRAESMCLRHNRLIIFAATKDHAVVLATVLRARGQWAYAVTGETPTSERSRIISSFKSASDEVRVIVNYGVLTTGFDAPQTSAAIIARPTKSLVLFSQMVGRATRGYRAGGNKRAEVATVVDTTLPGFCNMAEAFENWEDVW</sequence>
<dbReference type="GO" id="GO:0005829">
    <property type="term" value="C:cytosol"/>
    <property type="evidence" value="ECO:0007669"/>
    <property type="project" value="TreeGrafter"/>
</dbReference>
<keyword evidence="1" id="KW-0547">Nucleotide-binding</keyword>
<dbReference type="GO" id="GO:0004386">
    <property type="term" value="F:helicase activity"/>
    <property type="evidence" value="ECO:0007669"/>
    <property type="project" value="UniProtKB-KW"/>
</dbReference>
<dbReference type="InterPro" id="IPR006935">
    <property type="entry name" value="Helicase/UvrB_N"/>
</dbReference>
<dbReference type="InterPro" id="IPR014001">
    <property type="entry name" value="Helicase_ATP-bd"/>
</dbReference>
<reference evidence="1 2" key="1">
    <citation type="submission" date="2018-12" db="EMBL/GenBank/DDBJ databases">
        <title>Draft genome sequences of Mycolicibacterium peregrinum isolated from a pig with lymphadenitis and from soil on the same Japanese pig farm.</title>
        <authorList>
            <person name="Komatsu T."/>
            <person name="Ohya K."/>
            <person name="Sawai K."/>
            <person name="Odoi J.O."/>
            <person name="Otsu K."/>
            <person name="Ota A."/>
            <person name="Ito T."/>
            <person name="Kawai M."/>
            <person name="Maruyama F."/>
        </authorList>
    </citation>
    <scope>NUCLEOTIDE SEQUENCE [LARGE SCALE GENOMIC DNA]</scope>
    <source>
        <strain evidence="1 2">138</strain>
    </source>
</reference>
<dbReference type="Pfam" id="PF04851">
    <property type="entry name" value="ResIII"/>
    <property type="match status" value="1"/>
</dbReference>
<keyword evidence="1" id="KW-0378">Hydrolase</keyword>
<name>A0A4Z0HYW1_MYCPR</name>
<dbReference type="EMBL" id="RWKA01000002">
    <property type="protein sequence ID" value="TGB47321.1"/>
    <property type="molecule type" value="Genomic_DNA"/>
</dbReference>
<proteinExistence type="predicted"/>
<dbReference type="Gene3D" id="3.40.50.300">
    <property type="entry name" value="P-loop containing nucleotide triphosphate hydrolases"/>
    <property type="match status" value="2"/>
</dbReference>
<organism evidence="1 2">
    <name type="scientific">Mycolicibacterium peregrinum</name>
    <name type="common">Mycobacterium peregrinum</name>
    <dbReference type="NCBI Taxonomy" id="43304"/>
    <lineage>
        <taxon>Bacteria</taxon>
        <taxon>Bacillati</taxon>
        <taxon>Actinomycetota</taxon>
        <taxon>Actinomycetes</taxon>
        <taxon>Mycobacteriales</taxon>
        <taxon>Mycobacteriaceae</taxon>
        <taxon>Mycolicibacterium</taxon>
    </lineage>
</organism>
<dbReference type="SUPFAM" id="SSF52540">
    <property type="entry name" value="P-loop containing nucleoside triphosphate hydrolases"/>
    <property type="match status" value="1"/>
</dbReference>
<dbReference type="InterPro" id="IPR001650">
    <property type="entry name" value="Helicase_C-like"/>
</dbReference>
<keyword evidence="2" id="KW-1185">Reference proteome</keyword>
<dbReference type="Proteomes" id="UP000297792">
    <property type="component" value="Unassembled WGS sequence"/>
</dbReference>
<dbReference type="Pfam" id="PF00271">
    <property type="entry name" value="Helicase_C"/>
    <property type="match status" value="1"/>
</dbReference>
<protein>
    <submittedName>
        <fullName evidence="1">DEAD/DEAH box helicase</fullName>
    </submittedName>
</protein>
<gene>
    <name evidence="1" type="ORF">EJD98_03495</name>
</gene>
<dbReference type="SMART" id="SM00490">
    <property type="entry name" value="HELICc"/>
    <property type="match status" value="1"/>
</dbReference>
<dbReference type="GO" id="GO:0003677">
    <property type="term" value="F:DNA binding"/>
    <property type="evidence" value="ECO:0007669"/>
    <property type="project" value="InterPro"/>
</dbReference>
<dbReference type="PANTHER" id="PTHR47396">
    <property type="entry name" value="TYPE I RESTRICTION ENZYME ECOKI R PROTEIN"/>
    <property type="match status" value="1"/>
</dbReference>
<accession>A0A4Z0HYW1</accession>
<evidence type="ECO:0000313" key="2">
    <source>
        <dbReference type="Proteomes" id="UP000297792"/>
    </source>
</evidence>
<dbReference type="SMART" id="SM00487">
    <property type="entry name" value="DEXDc"/>
    <property type="match status" value="1"/>
</dbReference>
<dbReference type="InterPro" id="IPR027417">
    <property type="entry name" value="P-loop_NTPase"/>
</dbReference>
<comment type="caution">
    <text evidence="1">The sequence shown here is derived from an EMBL/GenBank/DDBJ whole genome shotgun (WGS) entry which is preliminary data.</text>
</comment>
<dbReference type="InterPro" id="IPR050742">
    <property type="entry name" value="Helicase_Restrict-Modif_Enz"/>
</dbReference>
<dbReference type="PANTHER" id="PTHR47396:SF1">
    <property type="entry name" value="ATP-DEPENDENT HELICASE IRC3-RELATED"/>
    <property type="match status" value="1"/>
</dbReference>
<dbReference type="GO" id="GO:0005524">
    <property type="term" value="F:ATP binding"/>
    <property type="evidence" value="ECO:0007669"/>
    <property type="project" value="InterPro"/>
</dbReference>
<keyword evidence="1" id="KW-0067">ATP-binding</keyword>
<evidence type="ECO:0000313" key="1">
    <source>
        <dbReference type="EMBL" id="TGB47321.1"/>
    </source>
</evidence>
<dbReference type="PROSITE" id="PS51194">
    <property type="entry name" value="HELICASE_CTER"/>
    <property type="match status" value="1"/>
</dbReference>
<dbReference type="PROSITE" id="PS51192">
    <property type="entry name" value="HELICASE_ATP_BIND_1"/>
    <property type="match status" value="1"/>
</dbReference>
<dbReference type="AlphaFoldDB" id="A0A4Z0HYW1"/>
<keyword evidence="1" id="KW-0347">Helicase</keyword>